<evidence type="ECO:0000313" key="1">
    <source>
        <dbReference type="EMBL" id="MBM6575971.1"/>
    </source>
</evidence>
<sequence>MPSIEVARGAVAEMVALAISSDRGEQRRLFLVVDGTREQLDWSEMIDLAARADFPVII</sequence>
<dbReference type="Proteomes" id="UP000763641">
    <property type="component" value="Unassembled WGS sequence"/>
</dbReference>
<keyword evidence="2" id="KW-1185">Reference proteome</keyword>
<organism evidence="1 2">
    <name type="scientific">Sphingomonas longa</name>
    <dbReference type="NCBI Taxonomy" id="2778730"/>
    <lineage>
        <taxon>Bacteria</taxon>
        <taxon>Pseudomonadati</taxon>
        <taxon>Pseudomonadota</taxon>
        <taxon>Alphaproteobacteria</taxon>
        <taxon>Sphingomonadales</taxon>
        <taxon>Sphingomonadaceae</taxon>
        <taxon>Sphingomonas</taxon>
    </lineage>
</organism>
<comment type="caution">
    <text evidence="1">The sequence shown here is derived from an EMBL/GenBank/DDBJ whole genome shotgun (WGS) entry which is preliminary data.</text>
</comment>
<dbReference type="EMBL" id="JAFEMC010000002">
    <property type="protein sequence ID" value="MBM6575971.1"/>
    <property type="molecule type" value="Genomic_DNA"/>
</dbReference>
<dbReference type="RefSeq" id="WP_204196642.1">
    <property type="nucleotide sequence ID" value="NZ_JAFEMC010000002.1"/>
</dbReference>
<name>A0ABS2D773_9SPHN</name>
<accession>A0ABS2D773</accession>
<proteinExistence type="predicted"/>
<protein>
    <submittedName>
        <fullName evidence="1">Uncharacterized protein</fullName>
    </submittedName>
</protein>
<evidence type="ECO:0000313" key="2">
    <source>
        <dbReference type="Proteomes" id="UP000763641"/>
    </source>
</evidence>
<gene>
    <name evidence="1" type="ORF">ILT43_06270</name>
</gene>
<reference evidence="1 2" key="1">
    <citation type="submission" date="2020-12" db="EMBL/GenBank/DDBJ databases">
        <title>Sphingomonas sp.</title>
        <authorList>
            <person name="Kim M.K."/>
        </authorList>
    </citation>
    <scope>NUCLEOTIDE SEQUENCE [LARGE SCALE GENOMIC DNA]</scope>
    <source>
        <strain evidence="1 2">BT552</strain>
    </source>
</reference>